<gene>
    <name evidence="1" type="ORF">PLUA15_40082</name>
</gene>
<comment type="caution">
    <text evidence="1">The sequence shown here is derived from an EMBL/GenBank/DDBJ whole genome shotgun (WGS) entry which is preliminary data.</text>
</comment>
<name>A0AAX2H9M5_9PSED</name>
<dbReference type="EMBL" id="OBKZ01000034">
    <property type="protein sequence ID" value="SOB53626.1"/>
    <property type="molecule type" value="Genomic_DNA"/>
</dbReference>
<organism evidence="1 2">
    <name type="scientific">Pseudomonas lundensis</name>
    <dbReference type="NCBI Taxonomy" id="86185"/>
    <lineage>
        <taxon>Bacteria</taxon>
        <taxon>Pseudomonadati</taxon>
        <taxon>Pseudomonadota</taxon>
        <taxon>Gammaproteobacteria</taxon>
        <taxon>Pseudomonadales</taxon>
        <taxon>Pseudomonadaceae</taxon>
        <taxon>Pseudomonas</taxon>
    </lineage>
</organism>
<protein>
    <submittedName>
        <fullName evidence="1">Uncharacterized protein</fullName>
    </submittedName>
</protein>
<evidence type="ECO:0000313" key="1">
    <source>
        <dbReference type="EMBL" id="SOB53626.1"/>
    </source>
</evidence>
<proteinExistence type="predicted"/>
<sequence>MARVGGLHAESLREQLSDTVKGKSVSRFYEGVV</sequence>
<dbReference type="Proteomes" id="UP000219564">
    <property type="component" value="Unassembled WGS sequence"/>
</dbReference>
<reference evidence="1 2" key="1">
    <citation type="submission" date="2017-08" db="EMBL/GenBank/DDBJ databases">
        <authorList>
            <person name="Chaillou S."/>
        </authorList>
    </citation>
    <scope>NUCLEOTIDE SEQUENCE [LARGE SCALE GENOMIC DNA]</scope>
    <source>
        <strain evidence="1 2">MFPA15A1205</strain>
    </source>
</reference>
<dbReference type="AlphaFoldDB" id="A0AAX2H9M5"/>
<evidence type="ECO:0000313" key="2">
    <source>
        <dbReference type="Proteomes" id="UP000219564"/>
    </source>
</evidence>
<accession>A0AAX2H9M5</accession>